<keyword evidence="4" id="KW-1185">Reference proteome</keyword>
<dbReference type="RefSeq" id="WP_328775725.1">
    <property type="nucleotide sequence ID" value="NZ_CP108057.1"/>
</dbReference>
<feature type="region of interest" description="Disordered" evidence="1">
    <location>
        <begin position="131"/>
        <end position="152"/>
    </location>
</feature>
<evidence type="ECO:0000313" key="3">
    <source>
        <dbReference type="EMBL" id="WUO46070.1"/>
    </source>
</evidence>
<dbReference type="Proteomes" id="UP001432075">
    <property type="component" value="Chromosome"/>
</dbReference>
<dbReference type="EMBL" id="CP108057">
    <property type="protein sequence ID" value="WUO46070.1"/>
    <property type="molecule type" value="Genomic_DNA"/>
</dbReference>
<proteinExistence type="predicted"/>
<reference evidence="3" key="1">
    <citation type="submission" date="2022-10" db="EMBL/GenBank/DDBJ databases">
        <title>The complete genomes of actinobacterial strains from the NBC collection.</title>
        <authorList>
            <person name="Joergensen T.S."/>
            <person name="Alvarez Arevalo M."/>
            <person name="Sterndorff E.B."/>
            <person name="Faurdal D."/>
            <person name="Vuksanovic O."/>
            <person name="Mourched A.-S."/>
            <person name="Charusanti P."/>
            <person name="Shaw S."/>
            <person name="Blin K."/>
            <person name="Weber T."/>
        </authorList>
    </citation>
    <scope>NUCLEOTIDE SEQUENCE</scope>
    <source>
        <strain evidence="3">NBC_00283</strain>
    </source>
</reference>
<gene>
    <name evidence="3" type="ORF">OHU17_09570</name>
</gene>
<feature type="signal peptide" evidence="2">
    <location>
        <begin position="1"/>
        <end position="30"/>
    </location>
</feature>
<accession>A0ABZ1RIW9</accession>
<organism evidence="3 4">
    <name type="scientific">Streptomyces goshikiensis</name>
    <dbReference type="NCBI Taxonomy" id="1942"/>
    <lineage>
        <taxon>Bacteria</taxon>
        <taxon>Bacillati</taxon>
        <taxon>Actinomycetota</taxon>
        <taxon>Actinomycetes</taxon>
        <taxon>Kitasatosporales</taxon>
        <taxon>Streptomycetaceae</taxon>
        <taxon>Streptomyces</taxon>
    </lineage>
</organism>
<evidence type="ECO:0000313" key="4">
    <source>
        <dbReference type="Proteomes" id="UP001432075"/>
    </source>
</evidence>
<feature type="compositionally biased region" description="Low complexity" evidence="1">
    <location>
        <begin position="131"/>
        <end position="146"/>
    </location>
</feature>
<keyword evidence="2" id="KW-0732">Signal</keyword>
<feature type="chain" id="PRO_5045663493" evidence="2">
    <location>
        <begin position="31"/>
        <end position="152"/>
    </location>
</feature>
<evidence type="ECO:0000256" key="2">
    <source>
        <dbReference type="SAM" id="SignalP"/>
    </source>
</evidence>
<dbReference type="PROSITE" id="PS51318">
    <property type="entry name" value="TAT"/>
    <property type="match status" value="1"/>
</dbReference>
<name>A0ABZ1RIW9_9ACTN</name>
<dbReference type="InterPro" id="IPR006311">
    <property type="entry name" value="TAT_signal"/>
</dbReference>
<evidence type="ECO:0000256" key="1">
    <source>
        <dbReference type="SAM" id="MobiDB-lite"/>
    </source>
</evidence>
<sequence length="152" mass="17619">MDMRRGIVVAAMAGAAGLALGLMPVSGAAAAGLPQNYRCSDEWRGNWNECCAHYRYRSDVPRWCWDQVSDASGYRNDSYWNGNRNHNWNRGNWNDSRWNHDNGNWNNDRGNWNHDNGNWNNDRGNWNNDRGNWNSDRGNWNNDRGGWNNGGW</sequence>
<protein>
    <submittedName>
        <fullName evidence="3">Uncharacterized protein</fullName>
    </submittedName>
</protein>